<evidence type="ECO:0000259" key="2">
    <source>
        <dbReference type="Pfam" id="PF17749"/>
    </source>
</evidence>
<protein>
    <recommendedName>
        <fullName evidence="2">TRAF3-interacting protein 1 C-terminal domain-containing protein</fullName>
    </recommendedName>
</protein>
<dbReference type="EMBL" id="CAJOBA010111194">
    <property type="protein sequence ID" value="CAF4553851.1"/>
    <property type="molecule type" value="Genomic_DNA"/>
</dbReference>
<evidence type="ECO:0000256" key="1">
    <source>
        <dbReference type="SAM" id="MobiDB-lite"/>
    </source>
</evidence>
<feature type="non-terminal residue" evidence="3">
    <location>
        <position position="76"/>
    </location>
</feature>
<proteinExistence type="predicted"/>
<dbReference type="Proteomes" id="UP000682733">
    <property type="component" value="Unassembled WGS sequence"/>
</dbReference>
<feature type="compositionally biased region" description="Polar residues" evidence="1">
    <location>
        <begin position="36"/>
        <end position="50"/>
    </location>
</feature>
<gene>
    <name evidence="3" type="ORF">TMI583_LOCUS49730</name>
</gene>
<organism evidence="3 4">
    <name type="scientific">Didymodactylos carnosus</name>
    <dbReference type="NCBI Taxonomy" id="1234261"/>
    <lineage>
        <taxon>Eukaryota</taxon>
        <taxon>Metazoa</taxon>
        <taxon>Spiralia</taxon>
        <taxon>Gnathifera</taxon>
        <taxon>Rotifera</taxon>
        <taxon>Eurotatoria</taxon>
        <taxon>Bdelloidea</taxon>
        <taxon>Philodinida</taxon>
        <taxon>Philodinidae</taxon>
        <taxon>Didymodactylos</taxon>
    </lineage>
</organism>
<dbReference type="AlphaFoldDB" id="A0A8S2YFA4"/>
<comment type="caution">
    <text evidence="3">The sequence shown here is derived from an EMBL/GenBank/DDBJ whole genome shotgun (WGS) entry which is preliminary data.</text>
</comment>
<reference evidence="3" key="1">
    <citation type="submission" date="2021-02" db="EMBL/GenBank/DDBJ databases">
        <authorList>
            <person name="Nowell W R."/>
        </authorList>
    </citation>
    <scope>NUCLEOTIDE SEQUENCE</scope>
</reference>
<feature type="domain" description="TRAF3-interacting protein 1 C-terminal" evidence="2">
    <location>
        <begin position="11"/>
        <end position="76"/>
    </location>
</feature>
<evidence type="ECO:0000313" key="4">
    <source>
        <dbReference type="Proteomes" id="UP000682733"/>
    </source>
</evidence>
<dbReference type="InterPro" id="IPR041476">
    <property type="entry name" value="TRAF3IP1_C"/>
</dbReference>
<accession>A0A8S2YFA4</accession>
<feature type="region of interest" description="Disordered" evidence="1">
    <location>
        <begin position="26"/>
        <end position="64"/>
    </location>
</feature>
<feature type="non-terminal residue" evidence="3">
    <location>
        <position position="1"/>
    </location>
</feature>
<evidence type="ECO:0000313" key="3">
    <source>
        <dbReference type="EMBL" id="CAF4553851.1"/>
    </source>
</evidence>
<name>A0A8S2YFA4_9BILA</name>
<feature type="compositionally biased region" description="Basic and acidic residues" evidence="1">
    <location>
        <begin position="51"/>
        <end position="64"/>
    </location>
</feature>
<sequence>KQDDDEKRTDEDGDQHGALVKKMIESKQQLKDGSEISAQKTDVKTITQTDAQRRREREKIQKDVDKLRETIQSLTK</sequence>
<dbReference type="Pfam" id="PF17749">
    <property type="entry name" value="MIP-T3_C"/>
    <property type="match status" value="1"/>
</dbReference>